<protein>
    <recommendedName>
        <fullName evidence="1">Carboxymuconolactone decarboxylase-like domain-containing protein</fullName>
    </recommendedName>
</protein>
<dbReference type="Pfam" id="PF02627">
    <property type="entry name" value="CMD"/>
    <property type="match status" value="1"/>
</dbReference>
<dbReference type="Gene3D" id="1.20.1290.10">
    <property type="entry name" value="AhpD-like"/>
    <property type="match status" value="1"/>
</dbReference>
<dbReference type="PANTHER" id="PTHR34846">
    <property type="entry name" value="4-CARBOXYMUCONOLACTONE DECARBOXYLASE FAMILY PROTEIN (AFU_ORTHOLOGUE AFUA_6G11590)"/>
    <property type="match status" value="1"/>
</dbReference>
<reference evidence="2 3" key="1">
    <citation type="journal article" date="2013" name="Genome Announc.">
        <title>Draft Genome Sequence of Sphingobium quisquiliarum Strain P25T, a Novel Hexachlorocyclohexane (HCH)-Degrading Bacterium Isolated from an HCH Dumpsite.</title>
        <authorList>
            <person name="Kumar Singh A."/>
            <person name="Sangwan N."/>
            <person name="Sharma A."/>
            <person name="Gupta V."/>
            <person name="Khurana J.P."/>
            <person name="Lal R."/>
        </authorList>
    </citation>
    <scope>NUCLEOTIDE SEQUENCE [LARGE SCALE GENOMIC DNA]</scope>
    <source>
        <strain evidence="2 3">P25</strain>
    </source>
</reference>
<dbReference type="GO" id="GO:0051920">
    <property type="term" value="F:peroxiredoxin activity"/>
    <property type="evidence" value="ECO:0007669"/>
    <property type="project" value="InterPro"/>
</dbReference>
<comment type="caution">
    <text evidence="2">The sequence shown here is derived from an EMBL/GenBank/DDBJ whole genome shotgun (WGS) entry which is preliminary data.</text>
</comment>
<dbReference type="RefSeq" id="WP_021238996.1">
    <property type="nucleotide sequence ID" value="NZ_ATHO01000130.1"/>
</dbReference>
<evidence type="ECO:0000259" key="1">
    <source>
        <dbReference type="Pfam" id="PF02627"/>
    </source>
</evidence>
<dbReference type="EMBL" id="ATHO01000130">
    <property type="protein sequence ID" value="EQB04263.1"/>
    <property type="molecule type" value="Genomic_DNA"/>
</dbReference>
<name>T0GWF0_9SPHN</name>
<dbReference type="InterPro" id="IPR029032">
    <property type="entry name" value="AhpD-like"/>
</dbReference>
<sequence length="180" mass="20503">MTRIELQSRETQPDHQHVWDMLERERQRPNSNIFRAIANLPDVLDRFIPMANAIRDAGGLDAELRELVIIMTCLTIGSSYEEGRHWNIAVRMGVPKDKLAAIWGFEHSSHFDEREKAVLRLARQTARAPAQVSEDVWRDVERHLGSGPALAVLFTVGWYKMTACVTGPLDLDDEPGFTRL</sequence>
<organism evidence="2 3">
    <name type="scientific">Sphingobium quisquiliarum P25</name>
    <dbReference type="NCBI Taxonomy" id="1329909"/>
    <lineage>
        <taxon>Bacteria</taxon>
        <taxon>Pseudomonadati</taxon>
        <taxon>Pseudomonadota</taxon>
        <taxon>Alphaproteobacteria</taxon>
        <taxon>Sphingomonadales</taxon>
        <taxon>Sphingomonadaceae</taxon>
        <taxon>Sphingobium</taxon>
    </lineage>
</organism>
<keyword evidence="3" id="KW-1185">Reference proteome</keyword>
<dbReference type="AlphaFoldDB" id="T0GWF0"/>
<dbReference type="PATRIC" id="fig|1329909.3.peg.2760"/>
<evidence type="ECO:0000313" key="2">
    <source>
        <dbReference type="EMBL" id="EQB04263.1"/>
    </source>
</evidence>
<accession>T0GWF0</accession>
<dbReference type="PANTHER" id="PTHR34846:SF11">
    <property type="entry name" value="4-CARBOXYMUCONOLACTONE DECARBOXYLASE FAMILY PROTEIN (AFU_ORTHOLOGUE AFUA_6G11590)"/>
    <property type="match status" value="1"/>
</dbReference>
<dbReference type="Proteomes" id="UP000015525">
    <property type="component" value="Unassembled WGS sequence"/>
</dbReference>
<feature type="domain" description="Carboxymuconolactone decarboxylase-like" evidence="1">
    <location>
        <begin position="41"/>
        <end position="123"/>
    </location>
</feature>
<dbReference type="InterPro" id="IPR003779">
    <property type="entry name" value="CMD-like"/>
</dbReference>
<proteinExistence type="predicted"/>
<dbReference type="SUPFAM" id="SSF69118">
    <property type="entry name" value="AhpD-like"/>
    <property type="match status" value="1"/>
</dbReference>
<gene>
    <name evidence="2" type="ORF">L288_14385</name>
</gene>
<evidence type="ECO:0000313" key="3">
    <source>
        <dbReference type="Proteomes" id="UP000015525"/>
    </source>
</evidence>